<evidence type="ECO:0000259" key="12">
    <source>
        <dbReference type="Pfam" id="PF02879"/>
    </source>
</evidence>
<accession>B0BZ93</accession>
<comment type="cofactor">
    <cofactor evidence="2">
        <name>Mg(2+)</name>
        <dbReference type="ChEBI" id="CHEBI:18420"/>
    </cofactor>
</comment>
<keyword evidence="7 9" id="KW-0460">Magnesium</keyword>
<evidence type="ECO:0000256" key="5">
    <source>
        <dbReference type="ARBA" id="ARBA00022553"/>
    </source>
</evidence>
<keyword evidence="5" id="KW-0597">Phosphoprotein</keyword>
<keyword evidence="15" id="KW-1185">Reference proteome</keyword>
<dbReference type="InterPro" id="IPR045244">
    <property type="entry name" value="PGM"/>
</dbReference>
<dbReference type="Gene3D" id="3.30.310.50">
    <property type="entry name" value="Alpha-D-phosphohexomutase, C-terminal domain"/>
    <property type="match status" value="1"/>
</dbReference>
<evidence type="ECO:0000256" key="3">
    <source>
        <dbReference type="ARBA" id="ARBA00010231"/>
    </source>
</evidence>
<comment type="similarity">
    <text evidence="3 9">Belongs to the phosphohexose mutase family.</text>
</comment>
<dbReference type="SUPFAM" id="SSF55957">
    <property type="entry name" value="Phosphoglucomutase, C-terminal domain"/>
    <property type="match status" value="1"/>
</dbReference>
<evidence type="ECO:0000313" key="14">
    <source>
        <dbReference type="EMBL" id="ABW29537.1"/>
    </source>
</evidence>
<feature type="domain" description="Alpha-D-phosphohexomutase alpha/beta/alpha" evidence="13">
    <location>
        <begin position="279"/>
        <end position="384"/>
    </location>
</feature>
<dbReference type="InterPro" id="IPR016066">
    <property type="entry name" value="A-D-PHexomutase_CS"/>
</dbReference>
<dbReference type="InterPro" id="IPR005845">
    <property type="entry name" value="A-D-PHexomutase_a/b/a-II"/>
</dbReference>
<dbReference type="InterPro" id="IPR005844">
    <property type="entry name" value="A-D-PHexomutase_a/b/a-I"/>
</dbReference>
<feature type="domain" description="Alpha-D-phosphohexomutase alpha/beta/alpha" evidence="12">
    <location>
        <begin position="163"/>
        <end position="271"/>
    </location>
</feature>
<evidence type="ECO:0000256" key="9">
    <source>
        <dbReference type="RuleBase" id="RU004326"/>
    </source>
</evidence>
<dbReference type="CDD" id="cd05800">
    <property type="entry name" value="PGM_like2"/>
    <property type="match status" value="1"/>
</dbReference>
<protein>
    <recommendedName>
        <fullName evidence="4">phosphoglucomutase (alpha-D-glucose-1,6-bisphosphate-dependent)</fullName>
        <ecNumber evidence="4">5.4.2.2</ecNumber>
    </recommendedName>
</protein>
<dbReference type="STRING" id="329726.AM1_4563"/>
<sequence>MPNDFASSIKFGTDGWRGIIAKDFTFERLVYVAPIAAQILEKTYGSPDKKHLVIVGYDRRFLSEEFAQATAETVQQAGFDVLLSDTFAPTPAFSWAAYHRQALGALVITASHNPGIYSGLKVKGAFGGSVPPAVTQAIQDRLVTAPVKAATAGTLDTFDPWPDYCQVLQSKVDMEVINQAIHQKRLTVFVDTMHGATATGLQRLLSAEITELNCDRDPLFEGGAPEPLPKYLGKSIQAIQSHRQQAPQEEAIVGFVFDGDGDRIAAMDGQGNFLSSQILIPILIEHLAARRKFQGEVIKTISGSELIPQVADLYQLPLHETPIGYKYIADYMLAAESVLIGGEESGGIGYGNHIPERDGLLSALYLLEAAAQTGQDLSHLYQQLQTQTGFTSFYDRIDLPLSSEADKQKLIDQLQTAPFSQVLDQKVVDVLSIDGFKFSLADQSWLLVRFSGTEPVLRLYCESHHPDRVSKILAWAKDWALR</sequence>
<dbReference type="OrthoDB" id="9806956at2"/>
<dbReference type="Pfam" id="PF02878">
    <property type="entry name" value="PGM_PMM_I"/>
    <property type="match status" value="1"/>
</dbReference>
<proteinExistence type="inferred from homology"/>
<dbReference type="GO" id="GO:0000287">
    <property type="term" value="F:magnesium ion binding"/>
    <property type="evidence" value="ECO:0007669"/>
    <property type="project" value="InterPro"/>
</dbReference>
<keyword evidence="8" id="KW-0413">Isomerase</keyword>
<dbReference type="KEGG" id="amr:AM1_4563"/>
<evidence type="ECO:0000256" key="7">
    <source>
        <dbReference type="ARBA" id="ARBA00022842"/>
    </source>
</evidence>
<reference evidence="14 15" key="1">
    <citation type="journal article" date="2008" name="Proc. Natl. Acad. Sci. U.S.A.">
        <title>Niche adaptation and genome expansion in the chlorophyll d-producing cyanobacterium Acaryochloris marina.</title>
        <authorList>
            <person name="Swingley W.D."/>
            <person name="Chen M."/>
            <person name="Cheung P.C."/>
            <person name="Conrad A.L."/>
            <person name="Dejesa L.C."/>
            <person name="Hao J."/>
            <person name="Honchak B.M."/>
            <person name="Karbach L.E."/>
            <person name="Kurdoglu A."/>
            <person name="Lahiri S."/>
            <person name="Mastrian S.D."/>
            <person name="Miyashita H."/>
            <person name="Page L."/>
            <person name="Ramakrishna P."/>
            <person name="Satoh S."/>
            <person name="Sattley W.M."/>
            <person name="Shimada Y."/>
            <person name="Taylor H.L."/>
            <person name="Tomo T."/>
            <person name="Tsuchiya T."/>
            <person name="Wang Z.T."/>
            <person name="Raymond J."/>
            <person name="Mimuro M."/>
            <person name="Blankenship R.E."/>
            <person name="Touchman J.W."/>
        </authorList>
    </citation>
    <scope>NUCLEOTIDE SEQUENCE [LARGE SCALE GENOMIC DNA]</scope>
    <source>
        <strain evidence="15">MBIC 11017</strain>
    </source>
</reference>
<evidence type="ECO:0000256" key="4">
    <source>
        <dbReference type="ARBA" id="ARBA00012728"/>
    </source>
</evidence>
<dbReference type="SUPFAM" id="SSF53738">
    <property type="entry name" value="Phosphoglucomutase, first 3 domains"/>
    <property type="match status" value="3"/>
</dbReference>
<dbReference type="RefSeq" id="WP_012164846.1">
    <property type="nucleotide sequence ID" value="NC_009925.1"/>
</dbReference>
<gene>
    <name evidence="14" type="ordered locus">AM1_4563</name>
</gene>
<dbReference type="InterPro" id="IPR036900">
    <property type="entry name" value="A-D-PHexomutase_C_sf"/>
</dbReference>
<keyword evidence="6 9" id="KW-0479">Metal-binding</keyword>
<evidence type="ECO:0000256" key="1">
    <source>
        <dbReference type="ARBA" id="ARBA00000443"/>
    </source>
</evidence>
<dbReference type="PANTHER" id="PTHR22573:SF2">
    <property type="entry name" value="PHOSPHOGLUCOMUTASE"/>
    <property type="match status" value="1"/>
</dbReference>
<dbReference type="InterPro" id="IPR016055">
    <property type="entry name" value="A-D-PHexomutase_a/b/a-I/II/III"/>
</dbReference>
<dbReference type="InterPro" id="IPR005843">
    <property type="entry name" value="A-D-PHexomutase_C"/>
</dbReference>
<organism evidence="14 15">
    <name type="scientific">Acaryochloris marina (strain MBIC 11017)</name>
    <dbReference type="NCBI Taxonomy" id="329726"/>
    <lineage>
        <taxon>Bacteria</taxon>
        <taxon>Bacillati</taxon>
        <taxon>Cyanobacteriota</taxon>
        <taxon>Cyanophyceae</taxon>
        <taxon>Acaryochloridales</taxon>
        <taxon>Acaryochloridaceae</taxon>
        <taxon>Acaryochloris</taxon>
    </lineage>
</organism>
<dbReference type="HOGENOM" id="CLU_016950_7_1_3"/>
<dbReference type="eggNOG" id="COG1109">
    <property type="taxonomic scope" value="Bacteria"/>
</dbReference>
<dbReference type="Pfam" id="PF02879">
    <property type="entry name" value="PGM_PMM_II"/>
    <property type="match status" value="1"/>
</dbReference>
<dbReference type="AlphaFoldDB" id="B0BZ93"/>
<dbReference type="Gene3D" id="3.40.120.10">
    <property type="entry name" value="Alpha-D-Glucose-1,6-Bisphosphate, subunit A, domain 3"/>
    <property type="match status" value="3"/>
</dbReference>
<name>B0BZ93_ACAM1</name>
<feature type="domain" description="Alpha-D-phosphohexomutase C-terminal" evidence="10">
    <location>
        <begin position="425"/>
        <end position="472"/>
    </location>
</feature>
<dbReference type="Pfam" id="PF02880">
    <property type="entry name" value="PGM_PMM_III"/>
    <property type="match status" value="1"/>
</dbReference>
<evidence type="ECO:0000256" key="8">
    <source>
        <dbReference type="ARBA" id="ARBA00023235"/>
    </source>
</evidence>
<evidence type="ECO:0000259" key="13">
    <source>
        <dbReference type="Pfam" id="PF02880"/>
    </source>
</evidence>
<dbReference type="PANTHER" id="PTHR22573">
    <property type="entry name" value="PHOSPHOHEXOMUTASE FAMILY MEMBER"/>
    <property type="match status" value="1"/>
</dbReference>
<evidence type="ECO:0000259" key="10">
    <source>
        <dbReference type="Pfam" id="PF00408"/>
    </source>
</evidence>
<evidence type="ECO:0000256" key="6">
    <source>
        <dbReference type="ARBA" id="ARBA00022723"/>
    </source>
</evidence>
<dbReference type="GO" id="GO:0005975">
    <property type="term" value="P:carbohydrate metabolic process"/>
    <property type="evidence" value="ECO:0007669"/>
    <property type="project" value="InterPro"/>
</dbReference>
<evidence type="ECO:0000313" key="15">
    <source>
        <dbReference type="Proteomes" id="UP000000268"/>
    </source>
</evidence>
<dbReference type="InterPro" id="IPR005846">
    <property type="entry name" value="A-D-PHexomutase_a/b/a-III"/>
</dbReference>
<evidence type="ECO:0000256" key="2">
    <source>
        <dbReference type="ARBA" id="ARBA00001946"/>
    </source>
</evidence>
<dbReference type="InterPro" id="IPR005841">
    <property type="entry name" value="Alpha-D-phosphohexomutase_SF"/>
</dbReference>
<dbReference type="EC" id="5.4.2.2" evidence="4"/>
<dbReference type="GO" id="GO:0004614">
    <property type="term" value="F:phosphoglucomutase activity"/>
    <property type="evidence" value="ECO:0007669"/>
    <property type="project" value="UniProtKB-EC"/>
</dbReference>
<dbReference type="PRINTS" id="PR00509">
    <property type="entry name" value="PGMPMM"/>
</dbReference>
<dbReference type="PROSITE" id="PS00710">
    <property type="entry name" value="PGM_PMM"/>
    <property type="match status" value="1"/>
</dbReference>
<dbReference type="Proteomes" id="UP000000268">
    <property type="component" value="Chromosome"/>
</dbReference>
<dbReference type="EMBL" id="CP000828">
    <property type="protein sequence ID" value="ABW29537.1"/>
    <property type="molecule type" value="Genomic_DNA"/>
</dbReference>
<feature type="domain" description="Alpha-D-phosphohexomutase alpha/beta/alpha" evidence="11">
    <location>
        <begin position="9"/>
        <end position="142"/>
    </location>
</feature>
<evidence type="ECO:0000259" key="11">
    <source>
        <dbReference type="Pfam" id="PF02878"/>
    </source>
</evidence>
<dbReference type="Pfam" id="PF00408">
    <property type="entry name" value="PGM_PMM_IV"/>
    <property type="match status" value="1"/>
</dbReference>
<dbReference type="GO" id="GO:0005829">
    <property type="term" value="C:cytosol"/>
    <property type="evidence" value="ECO:0007669"/>
    <property type="project" value="TreeGrafter"/>
</dbReference>
<comment type="catalytic activity">
    <reaction evidence="1">
        <text>alpha-D-glucose 1-phosphate = alpha-D-glucose 6-phosphate</text>
        <dbReference type="Rhea" id="RHEA:23536"/>
        <dbReference type="ChEBI" id="CHEBI:58225"/>
        <dbReference type="ChEBI" id="CHEBI:58601"/>
        <dbReference type="EC" id="5.4.2.2"/>
    </reaction>
</comment>